<feature type="compositionally biased region" description="Basic and acidic residues" evidence="1">
    <location>
        <begin position="99"/>
        <end position="111"/>
    </location>
</feature>
<evidence type="ECO:0000256" key="1">
    <source>
        <dbReference type="SAM" id="MobiDB-lite"/>
    </source>
</evidence>
<feature type="compositionally biased region" description="Low complexity" evidence="1">
    <location>
        <begin position="182"/>
        <end position="192"/>
    </location>
</feature>
<gene>
    <name evidence="2" type="ORF">BGW36DRAFT_123963</name>
</gene>
<feature type="compositionally biased region" description="Polar residues" evidence="1">
    <location>
        <begin position="140"/>
        <end position="156"/>
    </location>
</feature>
<dbReference type="Proteomes" id="UP001201262">
    <property type="component" value="Unassembled WGS sequence"/>
</dbReference>
<feature type="region of interest" description="Disordered" evidence="1">
    <location>
        <begin position="72"/>
        <end position="215"/>
    </location>
</feature>
<feature type="region of interest" description="Disordered" evidence="1">
    <location>
        <begin position="262"/>
        <end position="325"/>
    </location>
</feature>
<proteinExistence type="predicted"/>
<feature type="compositionally biased region" description="Low complexity" evidence="1">
    <location>
        <begin position="270"/>
        <end position="281"/>
    </location>
</feature>
<sequence length="325" mass="36028">MCFPFNMSTKLDFFKWRKRRQLSSDMDARFGDVSISAPNEGSWNEMAHLGLGNTQPSETNKGGRLKTLFRSKPAESPPAVVTREQPPVTVRADPFPDQVPRHPMVDMEARKRSLSISGDGRRTSGGRRTAGDKLWVANGSPRSYDSNMLDSPSSCSCDGDDEDEEEERRQGEIRRAIRNRPQRSQSQDSPQNRWDRAQSYRHRSPPLASTAVMRRYSSQSTATCSATPSTATFSSKHTSLTSAASHGPYAPAIPPLLQEEIPPVPKVHMPSPSLTLPASSPNARNALWGKKSRGTSGDRRSNKRSTARTVGPQELVPSYDELWGY</sequence>
<accession>A0AAD4KVU9</accession>
<dbReference type="AlphaFoldDB" id="A0AAD4KVU9"/>
<organism evidence="2 3">
    <name type="scientific">Talaromyces proteolyticus</name>
    <dbReference type="NCBI Taxonomy" id="1131652"/>
    <lineage>
        <taxon>Eukaryota</taxon>
        <taxon>Fungi</taxon>
        <taxon>Dikarya</taxon>
        <taxon>Ascomycota</taxon>
        <taxon>Pezizomycotina</taxon>
        <taxon>Eurotiomycetes</taxon>
        <taxon>Eurotiomycetidae</taxon>
        <taxon>Eurotiales</taxon>
        <taxon>Trichocomaceae</taxon>
        <taxon>Talaromyces</taxon>
        <taxon>Talaromyces sect. Bacilispori</taxon>
    </lineage>
</organism>
<dbReference type="RefSeq" id="XP_046073878.1">
    <property type="nucleotide sequence ID" value="XM_046209306.1"/>
</dbReference>
<dbReference type="GeneID" id="70239593"/>
<evidence type="ECO:0000313" key="3">
    <source>
        <dbReference type="Proteomes" id="UP001201262"/>
    </source>
</evidence>
<protein>
    <submittedName>
        <fullName evidence="2">Uncharacterized protein</fullName>
    </submittedName>
</protein>
<keyword evidence="3" id="KW-1185">Reference proteome</keyword>
<reference evidence="2" key="1">
    <citation type="submission" date="2021-12" db="EMBL/GenBank/DDBJ databases">
        <title>Convergent genome expansion in fungi linked to evolution of root-endophyte symbiosis.</title>
        <authorList>
            <consortium name="DOE Joint Genome Institute"/>
            <person name="Ke Y.-H."/>
            <person name="Bonito G."/>
            <person name="Liao H.-L."/>
            <person name="Looney B."/>
            <person name="Rojas-Flechas A."/>
            <person name="Nash J."/>
            <person name="Hameed K."/>
            <person name="Schadt C."/>
            <person name="Martin F."/>
            <person name="Crous P.W."/>
            <person name="Miettinen O."/>
            <person name="Magnuson J.K."/>
            <person name="Labbe J."/>
            <person name="Jacobson D."/>
            <person name="Doktycz M.J."/>
            <person name="Veneault-Fourrey C."/>
            <person name="Kuo A."/>
            <person name="Mondo S."/>
            <person name="Calhoun S."/>
            <person name="Riley R."/>
            <person name="Ohm R."/>
            <person name="LaButti K."/>
            <person name="Andreopoulos B."/>
            <person name="Pangilinan J."/>
            <person name="Nolan M."/>
            <person name="Tritt A."/>
            <person name="Clum A."/>
            <person name="Lipzen A."/>
            <person name="Daum C."/>
            <person name="Barry K."/>
            <person name="Grigoriev I.V."/>
            <person name="Vilgalys R."/>
        </authorList>
    </citation>
    <scope>NUCLEOTIDE SEQUENCE</scope>
    <source>
        <strain evidence="2">PMI_201</strain>
    </source>
</reference>
<name>A0AAD4KVU9_9EURO</name>
<comment type="caution">
    <text evidence="2">The sequence shown here is derived from an EMBL/GenBank/DDBJ whole genome shotgun (WGS) entry which is preliminary data.</text>
</comment>
<dbReference type="EMBL" id="JAJTJA010000004">
    <property type="protein sequence ID" value="KAH8700172.1"/>
    <property type="molecule type" value="Genomic_DNA"/>
</dbReference>
<evidence type="ECO:0000313" key="2">
    <source>
        <dbReference type="EMBL" id="KAH8700172.1"/>
    </source>
</evidence>